<sequence>MRFRVAETYQNATTEPYISRPIRSSRFSSFLSSYLDTESTSSFFPYRSVPLGRLIGIQPRNRGNSYYPNVVLNQHGNLSVTRSDQDEFEDQDNSQGLCVTLLHNVMGKMGRSGSSTRH</sequence>
<dbReference type="EMBL" id="OU503039">
    <property type="protein sequence ID" value="CAI9760180.1"/>
    <property type="molecule type" value="Genomic_DNA"/>
</dbReference>
<dbReference type="Proteomes" id="UP000834106">
    <property type="component" value="Chromosome 4"/>
</dbReference>
<keyword evidence="2" id="KW-1185">Reference proteome</keyword>
<dbReference type="InterPro" id="IPR040344">
    <property type="entry name" value="At3g17950-like"/>
</dbReference>
<proteinExistence type="predicted"/>
<dbReference type="AlphaFoldDB" id="A0AAD2DQF2"/>
<evidence type="ECO:0000313" key="2">
    <source>
        <dbReference type="Proteomes" id="UP000834106"/>
    </source>
</evidence>
<accession>A0AAD2DQF2</accession>
<name>A0AAD2DQF2_9LAMI</name>
<protein>
    <submittedName>
        <fullName evidence="1">Uncharacterized protein</fullName>
    </submittedName>
</protein>
<organism evidence="1 2">
    <name type="scientific">Fraxinus pennsylvanica</name>
    <dbReference type="NCBI Taxonomy" id="56036"/>
    <lineage>
        <taxon>Eukaryota</taxon>
        <taxon>Viridiplantae</taxon>
        <taxon>Streptophyta</taxon>
        <taxon>Embryophyta</taxon>
        <taxon>Tracheophyta</taxon>
        <taxon>Spermatophyta</taxon>
        <taxon>Magnoliopsida</taxon>
        <taxon>eudicotyledons</taxon>
        <taxon>Gunneridae</taxon>
        <taxon>Pentapetalae</taxon>
        <taxon>asterids</taxon>
        <taxon>lamiids</taxon>
        <taxon>Lamiales</taxon>
        <taxon>Oleaceae</taxon>
        <taxon>Oleeae</taxon>
        <taxon>Fraxinus</taxon>
    </lineage>
</organism>
<evidence type="ECO:0000313" key="1">
    <source>
        <dbReference type="EMBL" id="CAI9760180.1"/>
    </source>
</evidence>
<reference evidence="1" key="1">
    <citation type="submission" date="2023-05" db="EMBL/GenBank/DDBJ databases">
        <authorList>
            <person name="Huff M."/>
        </authorList>
    </citation>
    <scope>NUCLEOTIDE SEQUENCE</scope>
</reference>
<gene>
    <name evidence="1" type="ORF">FPE_LOCUS7610</name>
</gene>
<dbReference type="PANTHER" id="PTHR33544:SF14">
    <property type="entry name" value="PROTEIN, PUTATIVE-RELATED"/>
    <property type="match status" value="1"/>
</dbReference>
<dbReference type="PANTHER" id="PTHR33544">
    <property type="entry name" value="DUF4005 DOMAIN-CONTAINING PROTEIN-RELATED"/>
    <property type="match status" value="1"/>
</dbReference>